<dbReference type="GO" id="GO:2001070">
    <property type="term" value="F:starch binding"/>
    <property type="evidence" value="ECO:0007669"/>
    <property type="project" value="TreeGrafter"/>
</dbReference>
<dbReference type="PROSITE" id="PS50054">
    <property type="entry name" value="TYR_PHOSPHATASE_DUAL"/>
    <property type="match status" value="1"/>
</dbReference>
<protein>
    <submittedName>
        <fullName evidence="8 9">Phosphoglucan phosphatase LSF2, chloroplastic</fullName>
    </submittedName>
</protein>
<dbReference type="InterPro" id="IPR020422">
    <property type="entry name" value="TYR_PHOSPHATASE_DUAL_dom"/>
</dbReference>
<dbReference type="KEGG" id="pda:103708877"/>
<dbReference type="PANTHER" id="PTHR46642:SF2">
    <property type="entry name" value="PHOSPHOGLUCAN PHOSPHATASE LSF2, CHLOROPLASTIC"/>
    <property type="match status" value="1"/>
</dbReference>
<feature type="domain" description="Tyrosine specific protein phosphatases" evidence="6">
    <location>
        <begin position="173"/>
        <end position="232"/>
    </location>
</feature>
<dbReference type="AlphaFoldDB" id="A0A8B7C5H4"/>
<evidence type="ECO:0000259" key="6">
    <source>
        <dbReference type="PROSITE" id="PS50056"/>
    </source>
</evidence>
<dbReference type="GO" id="GO:0009507">
    <property type="term" value="C:chloroplast"/>
    <property type="evidence" value="ECO:0007669"/>
    <property type="project" value="TreeGrafter"/>
</dbReference>
<dbReference type="GO" id="GO:0019203">
    <property type="term" value="F:carbohydrate phosphatase activity"/>
    <property type="evidence" value="ECO:0007669"/>
    <property type="project" value="InterPro"/>
</dbReference>
<dbReference type="InterPro" id="IPR000340">
    <property type="entry name" value="Dual-sp_phosphatase_cat-dom"/>
</dbReference>
<name>A0A8B7C5H4_PHODC</name>
<dbReference type="PROSITE" id="PS50056">
    <property type="entry name" value="TYR_PHOSPHATASE_2"/>
    <property type="match status" value="1"/>
</dbReference>
<evidence type="ECO:0000256" key="4">
    <source>
        <dbReference type="SAM" id="MobiDB-lite"/>
    </source>
</evidence>
<evidence type="ECO:0000256" key="3">
    <source>
        <dbReference type="ARBA" id="ARBA00023277"/>
    </source>
</evidence>
<dbReference type="InterPro" id="IPR052832">
    <property type="entry name" value="Starch-Glucan_Phosphatase"/>
</dbReference>
<proteinExistence type="predicted"/>
<dbReference type="RefSeq" id="XP_008792198.2">
    <property type="nucleotide sequence ID" value="XM_008793976.4"/>
</dbReference>
<dbReference type="InterPro" id="IPR000387">
    <property type="entry name" value="Tyr_Pase_dom"/>
</dbReference>
<dbReference type="RefSeq" id="XP_038988322.1">
    <property type="nucleotide sequence ID" value="XM_039132394.1"/>
</dbReference>
<accession>A0A8B7C5H4</accession>
<dbReference type="GeneID" id="103708877"/>
<keyword evidence="1" id="KW-0378">Hydrolase</keyword>
<evidence type="ECO:0000259" key="5">
    <source>
        <dbReference type="PROSITE" id="PS50054"/>
    </source>
</evidence>
<gene>
    <name evidence="8 9" type="primary">LOC103708877</name>
</gene>
<evidence type="ECO:0000313" key="7">
    <source>
        <dbReference type="Proteomes" id="UP000228380"/>
    </source>
</evidence>
<dbReference type="CDD" id="cd14526">
    <property type="entry name" value="DSP_laforin-like"/>
    <property type="match status" value="1"/>
</dbReference>
<feature type="domain" description="Tyrosine-protein phosphatase" evidence="5">
    <location>
        <begin position="96"/>
        <end position="253"/>
    </location>
</feature>
<dbReference type="SUPFAM" id="SSF52799">
    <property type="entry name" value="(Phosphotyrosine protein) phosphatases II"/>
    <property type="match status" value="1"/>
</dbReference>
<organism evidence="7 8">
    <name type="scientific">Phoenix dactylifera</name>
    <name type="common">Date palm</name>
    <dbReference type="NCBI Taxonomy" id="42345"/>
    <lineage>
        <taxon>Eukaryota</taxon>
        <taxon>Viridiplantae</taxon>
        <taxon>Streptophyta</taxon>
        <taxon>Embryophyta</taxon>
        <taxon>Tracheophyta</taxon>
        <taxon>Spermatophyta</taxon>
        <taxon>Magnoliopsida</taxon>
        <taxon>Liliopsida</taxon>
        <taxon>Arecaceae</taxon>
        <taxon>Coryphoideae</taxon>
        <taxon>Phoeniceae</taxon>
        <taxon>Phoenix</taxon>
    </lineage>
</organism>
<feature type="region of interest" description="Disordered" evidence="4">
    <location>
        <begin position="48"/>
        <end position="71"/>
    </location>
</feature>
<dbReference type="FunFam" id="3.90.190.10:FF:000075">
    <property type="entry name" value="Phosphoglucan phosphatase LSF2, chloroplastic"/>
    <property type="match status" value="1"/>
</dbReference>
<keyword evidence="7" id="KW-1185">Reference proteome</keyword>
<reference evidence="7" key="1">
    <citation type="journal article" date="2019" name="Nat. Commun.">
        <title>Genome-wide association mapping of date palm fruit traits.</title>
        <authorList>
            <person name="Hazzouri K.M."/>
            <person name="Gros-Balthazard M."/>
            <person name="Flowers J.M."/>
            <person name="Copetti D."/>
            <person name="Lemansour A."/>
            <person name="Lebrun M."/>
            <person name="Masmoudi K."/>
            <person name="Ferrand S."/>
            <person name="Dhar M.I."/>
            <person name="Fresquez Z.A."/>
            <person name="Rosas U."/>
            <person name="Zhang J."/>
            <person name="Talag J."/>
            <person name="Lee S."/>
            <person name="Kudrna D."/>
            <person name="Powell R.F."/>
            <person name="Leitch I.J."/>
            <person name="Krueger R.R."/>
            <person name="Wing R.A."/>
            <person name="Amiri K.M.A."/>
            <person name="Purugganan M.D."/>
        </authorList>
    </citation>
    <scope>NUCLEOTIDE SEQUENCE [LARGE SCALE GENOMIC DNA]</scope>
    <source>
        <strain evidence="7">cv. Khalas</strain>
    </source>
</reference>
<dbReference type="Gene3D" id="3.90.190.10">
    <property type="entry name" value="Protein tyrosine phosphatase superfamily"/>
    <property type="match status" value="1"/>
</dbReference>
<evidence type="ECO:0000256" key="1">
    <source>
        <dbReference type="ARBA" id="ARBA00022801"/>
    </source>
</evidence>
<keyword evidence="2" id="KW-0904">Protein phosphatase</keyword>
<evidence type="ECO:0000313" key="8">
    <source>
        <dbReference type="RefSeq" id="XP_008792198.2"/>
    </source>
</evidence>
<dbReference type="GO" id="GO:0004721">
    <property type="term" value="F:phosphoprotein phosphatase activity"/>
    <property type="evidence" value="ECO:0007669"/>
    <property type="project" value="UniProtKB-KW"/>
</dbReference>
<dbReference type="PANTHER" id="PTHR46642">
    <property type="entry name" value="DUAL SPECIFICITY PHOSPHATASE, SUBGROUP, CATALYTIC DOMAIN"/>
    <property type="match status" value="1"/>
</dbReference>
<sequence length="286" mass="32443">MGTMANGCFSPALQSPLRSMEEEALLRRKTVGSLKPLRKRSRRNPIYCTISGSGTVEENRPGGGQTGPKRKVEDYNTAMKRMMRNPYEYHHDLGMNYTIITDSLIVGSQPQKPEDIDHLKAEENVAYILCLQQDKDIEYWGIDFQSIVKRCKELGILHMRRPAKDFDPDSLRSQLPKAVSSLEWAISEGKGRVYIHCTAGLGRAPAVAIAYMFWFCDMDLNTAYNTLTSKRPCGPNKRAIQGATYDLAKNDPWKEPFESLPEYAFGDIADWERKLIKDRVRGMRGA</sequence>
<dbReference type="SMART" id="SM00195">
    <property type="entry name" value="DSPc"/>
    <property type="match status" value="1"/>
</dbReference>
<dbReference type="Proteomes" id="UP000228380">
    <property type="component" value="Chromosome 12"/>
</dbReference>
<dbReference type="InterPro" id="IPR045204">
    <property type="entry name" value="DSP_laforin-like"/>
</dbReference>
<dbReference type="GO" id="GO:0005983">
    <property type="term" value="P:starch catabolic process"/>
    <property type="evidence" value="ECO:0007669"/>
    <property type="project" value="TreeGrafter"/>
</dbReference>
<keyword evidence="3" id="KW-0119">Carbohydrate metabolism</keyword>
<reference evidence="8 9" key="2">
    <citation type="submission" date="2025-04" db="UniProtKB">
        <authorList>
            <consortium name="RefSeq"/>
        </authorList>
    </citation>
    <scope>IDENTIFICATION</scope>
    <source>
        <tissue evidence="8 9">Young leaves</tissue>
    </source>
</reference>
<dbReference type="OrthoDB" id="273181at2759"/>
<dbReference type="InterPro" id="IPR029021">
    <property type="entry name" value="Prot-tyrosine_phosphatase-like"/>
</dbReference>
<dbReference type="Pfam" id="PF00782">
    <property type="entry name" value="DSPc"/>
    <property type="match status" value="1"/>
</dbReference>
<evidence type="ECO:0000256" key="2">
    <source>
        <dbReference type="ARBA" id="ARBA00022912"/>
    </source>
</evidence>
<evidence type="ECO:0000313" key="9">
    <source>
        <dbReference type="RefSeq" id="XP_038988322.1"/>
    </source>
</evidence>